<dbReference type="EMBL" id="CP048632">
    <property type="protein sequence ID" value="QIB38828.1"/>
    <property type="molecule type" value="Genomic_DNA"/>
</dbReference>
<reference evidence="2 3" key="1">
    <citation type="submission" date="2020-02" db="EMBL/GenBank/DDBJ databases">
        <title>Plant-Promoting Endophytic Bacterium Rhizobium oryzihabitans sp. nov., Isolated from the Root of Rice.</title>
        <authorList>
            <person name="zhao J."/>
            <person name="Zhang G."/>
        </authorList>
    </citation>
    <scope>NUCLEOTIDE SEQUENCE [LARGE SCALE GENOMIC DNA]</scope>
    <source>
        <strain evidence="2 3">M15</strain>
    </source>
</reference>
<dbReference type="RefSeq" id="WP_137038244.1">
    <property type="nucleotide sequence ID" value="NZ_CP048632.1"/>
</dbReference>
<evidence type="ECO:0000313" key="2">
    <source>
        <dbReference type="EMBL" id="QIB38828.1"/>
    </source>
</evidence>
<keyword evidence="1" id="KW-0472">Membrane</keyword>
<name>A0A7L5BIZ9_9HYPH</name>
<evidence type="ECO:0000313" key="3">
    <source>
        <dbReference type="Proteomes" id="UP000464865"/>
    </source>
</evidence>
<accession>A0A7L5BIZ9</accession>
<keyword evidence="3" id="KW-1185">Reference proteome</keyword>
<sequence length="102" mass="11114">MTQQIAFGRIGILLFFVESRYLTGAGIGLVKLYAVDLRLVPIKRAKIFLSLVAAIRRWAETLNASQSFIHVITGSNIAATDRLVNAVGAMFVGGAYVVILFE</sequence>
<dbReference type="Proteomes" id="UP000464865">
    <property type="component" value="Chromosome M15-11"/>
</dbReference>
<dbReference type="KEGG" id="roy:G3A56_13165"/>
<gene>
    <name evidence="2" type="ORF">G3A56_13165</name>
</gene>
<keyword evidence="1" id="KW-1133">Transmembrane helix</keyword>
<keyword evidence="1" id="KW-0812">Transmembrane</keyword>
<organism evidence="2 3">
    <name type="scientific">Rhizobium oryzihabitans</name>
    <dbReference type="NCBI Taxonomy" id="2267833"/>
    <lineage>
        <taxon>Bacteria</taxon>
        <taxon>Pseudomonadati</taxon>
        <taxon>Pseudomonadota</taxon>
        <taxon>Alphaproteobacteria</taxon>
        <taxon>Hyphomicrobiales</taxon>
        <taxon>Rhizobiaceae</taxon>
        <taxon>Rhizobium/Agrobacterium group</taxon>
        <taxon>Rhizobium</taxon>
    </lineage>
</organism>
<protein>
    <submittedName>
        <fullName evidence="2">Uncharacterized protein</fullName>
    </submittedName>
</protein>
<dbReference type="AlphaFoldDB" id="A0A7L5BIZ9"/>
<evidence type="ECO:0000256" key="1">
    <source>
        <dbReference type="SAM" id="Phobius"/>
    </source>
</evidence>
<proteinExistence type="predicted"/>
<feature type="transmembrane region" description="Helical" evidence="1">
    <location>
        <begin position="83"/>
        <end position="101"/>
    </location>
</feature>